<dbReference type="AlphaFoldDB" id="A0A4C1V397"/>
<proteinExistence type="predicted"/>
<keyword evidence="3" id="KW-1185">Reference proteome</keyword>
<evidence type="ECO:0000313" key="2">
    <source>
        <dbReference type="EMBL" id="GBP33293.1"/>
    </source>
</evidence>
<feature type="compositionally biased region" description="Basic residues" evidence="1">
    <location>
        <begin position="1"/>
        <end position="11"/>
    </location>
</feature>
<dbReference type="OrthoDB" id="10017160at2759"/>
<sequence length="173" mass="19837">MHTVHTWKRGTQHADTRHATCAHTHTRTHADRHTDTIVKSSEELAPRDLKTSRSDENSIFENRDDTPSLATASNWFNFFKCGGNNVADDLGEGRRSMATTEDNIRAVRLMIETDKRVIHRQIQISFGIDKKVNPDWYFKNCLPLVLKKFGKSDLAARFSFTMTTPHDIPLDKQ</sequence>
<accession>A0A4C1V397</accession>
<feature type="region of interest" description="Disordered" evidence="1">
    <location>
        <begin position="1"/>
        <end position="33"/>
    </location>
</feature>
<gene>
    <name evidence="2" type="ORF">EVAR_30881_1</name>
</gene>
<organism evidence="2 3">
    <name type="scientific">Eumeta variegata</name>
    <name type="common">Bagworm moth</name>
    <name type="synonym">Eumeta japonica</name>
    <dbReference type="NCBI Taxonomy" id="151549"/>
    <lineage>
        <taxon>Eukaryota</taxon>
        <taxon>Metazoa</taxon>
        <taxon>Ecdysozoa</taxon>
        <taxon>Arthropoda</taxon>
        <taxon>Hexapoda</taxon>
        <taxon>Insecta</taxon>
        <taxon>Pterygota</taxon>
        <taxon>Neoptera</taxon>
        <taxon>Endopterygota</taxon>
        <taxon>Lepidoptera</taxon>
        <taxon>Glossata</taxon>
        <taxon>Ditrysia</taxon>
        <taxon>Tineoidea</taxon>
        <taxon>Psychidae</taxon>
        <taxon>Oiketicinae</taxon>
        <taxon>Eumeta</taxon>
    </lineage>
</organism>
<evidence type="ECO:0000313" key="3">
    <source>
        <dbReference type="Proteomes" id="UP000299102"/>
    </source>
</evidence>
<dbReference type="EMBL" id="BGZK01000272">
    <property type="protein sequence ID" value="GBP33293.1"/>
    <property type="molecule type" value="Genomic_DNA"/>
</dbReference>
<evidence type="ECO:0000256" key="1">
    <source>
        <dbReference type="SAM" id="MobiDB-lite"/>
    </source>
</evidence>
<comment type="caution">
    <text evidence="2">The sequence shown here is derived from an EMBL/GenBank/DDBJ whole genome shotgun (WGS) entry which is preliminary data.</text>
</comment>
<dbReference type="Proteomes" id="UP000299102">
    <property type="component" value="Unassembled WGS sequence"/>
</dbReference>
<feature type="region of interest" description="Disordered" evidence="1">
    <location>
        <begin position="45"/>
        <end position="65"/>
    </location>
</feature>
<protein>
    <recommendedName>
        <fullName evidence="4">Mos1 transposase HTH domain-containing protein</fullName>
    </recommendedName>
</protein>
<reference evidence="2 3" key="1">
    <citation type="journal article" date="2019" name="Commun. Biol.">
        <title>The bagworm genome reveals a unique fibroin gene that provides high tensile strength.</title>
        <authorList>
            <person name="Kono N."/>
            <person name="Nakamura H."/>
            <person name="Ohtoshi R."/>
            <person name="Tomita M."/>
            <person name="Numata K."/>
            <person name="Arakawa K."/>
        </authorList>
    </citation>
    <scope>NUCLEOTIDE SEQUENCE [LARGE SCALE GENOMIC DNA]</scope>
</reference>
<name>A0A4C1V397_EUMVA</name>
<evidence type="ECO:0008006" key="4">
    <source>
        <dbReference type="Google" id="ProtNLM"/>
    </source>
</evidence>